<comment type="caution">
    <text evidence="5">The sequence shown here is derived from an EMBL/GenBank/DDBJ whole genome shotgun (WGS) entry which is preliminary data.</text>
</comment>
<dbReference type="SUPFAM" id="SSF52540">
    <property type="entry name" value="P-loop containing nucleoside triphosphate hydrolases"/>
    <property type="match status" value="1"/>
</dbReference>
<evidence type="ECO:0000256" key="3">
    <source>
        <dbReference type="SAM" id="MobiDB-lite"/>
    </source>
</evidence>
<evidence type="ECO:0000313" key="5">
    <source>
        <dbReference type="EMBL" id="GAA2785092.1"/>
    </source>
</evidence>
<dbReference type="InterPro" id="IPR016032">
    <property type="entry name" value="Sig_transdc_resp-reg_C-effctor"/>
</dbReference>
<dbReference type="InterPro" id="IPR041664">
    <property type="entry name" value="AAA_16"/>
</dbReference>
<dbReference type="SMART" id="SM00421">
    <property type="entry name" value="HTH_LUXR"/>
    <property type="match status" value="1"/>
</dbReference>
<feature type="domain" description="HTH luxR-type" evidence="4">
    <location>
        <begin position="903"/>
        <end position="964"/>
    </location>
</feature>
<dbReference type="InterPro" id="IPR036388">
    <property type="entry name" value="WH-like_DNA-bd_sf"/>
</dbReference>
<dbReference type="Pfam" id="PF00196">
    <property type="entry name" value="GerE"/>
    <property type="match status" value="1"/>
</dbReference>
<proteinExistence type="predicted"/>
<evidence type="ECO:0000313" key="6">
    <source>
        <dbReference type="Proteomes" id="UP001500979"/>
    </source>
</evidence>
<keyword evidence="2" id="KW-0067">ATP-binding</keyword>
<keyword evidence="6" id="KW-1185">Reference proteome</keyword>
<dbReference type="InterPro" id="IPR000792">
    <property type="entry name" value="Tscrpt_reg_LuxR_C"/>
</dbReference>
<protein>
    <submittedName>
        <fullName evidence="5">LuxR family transcriptional regulator</fullName>
    </submittedName>
</protein>
<evidence type="ECO:0000256" key="2">
    <source>
        <dbReference type="ARBA" id="ARBA00022840"/>
    </source>
</evidence>
<dbReference type="InterPro" id="IPR027417">
    <property type="entry name" value="P-loop_NTPase"/>
</dbReference>
<dbReference type="Gene3D" id="1.10.10.10">
    <property type="entry name" value="Winged helix-like DNA-binding domain superfamily/Winged helix DNA-binding domain"/>
    <property type="match status" value="1"/>
</dbReference>
<dbReference type="Gene3D" id="1.25.40.10">
    <property type="entry name" value="Tetratricopeptide repeat domain"/>
    <property type="match status" value="1"/>
</dbReference>
<dbReference type="Proteomes" id="UP001500979">
    <property type="component" value="Unassembled WGS sequence"/>
</dbReference>
<dbReference type="Pfam" id="PF13191">
    <property type="entry name" value="AAA_16"/>
    <property type="match status" value="1"/>
</dbReference>
<dbReference type="SUPFAM" id="SSF48452">
    <property type="entry name" value="TPR-like"/>
    <property type="match status" value="1"/>
</dbReference>
<name>A0ABN3V9E1_9PSEU</name>
<evidence type="ECO:0000259" key="4">
    <source>
        <dbReference type="PROSITE" id="PS50043"/>
    </source>
</evidence>
<dbReference type="InterPro" id="IPR011990">
    <property type="entry name" value="TPR-like_helical_dom_sf"/>
</dbReference>
<keyword evidence="1" id="KW-0547">Nucleotide-binding</keyword>
<feature type="region of interest" description="Disordered" evidence="3">
    <location>
        <begin position="1"/>
        <end position="26"/>
    </location>
</feature>
<sequence length="964" mass="104865">MGGTPMGTSTNAAPRRRNGSPPLIGRTDELDQLVTAAARPRSVVFLEGEAGLGKTRLLAEALDRPELTGRTVLTGHCRPLCPPLAPVLHALRAAGAAAIAHRTLSPRTGALRPHLPELTPALPAVGDAGLDRHSLVRAVADLLRALGPALLVLEDLHAADESSRHLLNLLLSEPAGDLALLVTYRPREVADGLLVGPSYRPLPGVASKKVALRPLGVAEVGSLVESMVADGPVSDAFAALLHERTGGNPLLVEETVRALHERGSRQRPVPVRVDEATAREMLREVDAPTLIGRGTTEMLSSLPPSARRPVHALAVLGAPSSVDTIARIAELPVERVAATLPVSVEANVLLETDDGCYDFRHALARAAVYRTLPGQERQRLHLRALQVLRRRHETSLVQLADHSRKAGALAEWLRYAEAAADQFAMSGNVSAASELLMALLGEPTLATSDVDRLALKLCSLAIKCRRQREVIAVLERLLDEHALSPSIRGEVRLTLGTTLMSHVGGPEAARCELNQALRDLDDVSKLRAKAMSMLAQPFFGVTPLAEHERWLRQVDGSIDDADDPAFVLSLLADCVSSWVSIGDPRAWDMLARLPAQATTPEGRYQLTRVYTNVADACTWVGYHGRARDFLRRARRLVVDHGGSFACVATRTIQSHLDWLVGEWDGLDERAALLYHENPELHGISAENSLVLGCLAEVRGEWARAGEHFTRIDLAHPENAGFPIVISAWAAVVRIKLARDEQRAARTHAEHGLDLLRRKNHWVWGGELVHAAVDLYCRLGRTVEAHALIREFTEAIGDRHAPIARALATSSRGLLAARCDDLTRAARLFEDAAAQYEQLPAPYFAAQSTERLLHCRIRSGQTGVASQLIALTERFEELGATRDAARCQRLLRDTGSSMPSRHGRRGYGLALSPREQSVARLISHGYANSQIAEVLQISPRTVEKHVAKILRKMNVRSRHDLPSSG</sequence>
<dbReference type="EMBL" id="BAAAUX010000011">
    <property type="protein sequence ID" value="GAA2785092.1"/>
    <property type="molecule type" value="Genomic_DNA"/>
</dbReference>
<dbReference type="PRINTS" id="PR00038">
    <property type="entry name" value="HTHLUXR"/>
</dbReference>
<evidence type="ECO:0000256" key="1">
    <source>
        <dbReference type="ARBA" id="ARBA00022741"/>
    </source>
</evidence>
<dbReference type="SUPFAM" id="SSF46894">
    <property type="entry name" value="C-terminal effector domain of the bipartite response regulators"/>
    <property type="match status" value="1"/>
</dbReference>
<feature type="compositionally biased region" description="Polar residues" evidence="3">
    <location>
        <begin position="1"/>
        <end position="12"/>
    </location>
</feature>
<reference evidence="5 6" key="1">
    <citation type="journal article" date="2019" name="Int. J. Syst. Evol. Microbiol.">
        <title>The Global Catalogue of Microorganisms (GCM) 10K type strain sequencing project: providing services to taxonomists for standard genome sequencing and annotation.</title>
        <authorList>
            <consortium name="The Broad Institute Genomics Platform"/>
            <consortium name="The Broad Institute Genome Sequencing Center for Infectious Disease"/>
            <person name="Wu L."/>
            <person name="Ma J."/>
        </authorList>
    </citation>
    <scope>NUCLEOTIDE SEQUENCE [LARGE SCALE GENOMIC DNA]</scope>
    <source>
        <strain evidence="5 6">JCM 9383</strain>
    </source>
</reference>
<dbReference type="PANTHER" id="PTHR16305:SF35">
    <property type="entry name" value="TRANSCRIPTIONAL ACTIVATOR DOMAIN"/>
    <property type="match status" value="1"/>
</dbReference>
<dbReference type="PANTHER" id="PTHR16305">
    <property type="entry name" value="TESTICULAR SOLUBLE ADENYLYL CYCLASE"/>
    <property type="match status" value="1"/>
</dbReference>
<organism evidence="5 6">
    <name type="scientific">Saccharopolyspora taberi</name>
    <dbReference type="NCBI Taxonomy" id="60895"/>
    <lineage>
        <taxon>Bacteria</taxon>
        <taxon>Bacillati</taxon>
        <taxon>Actinomycetota</taxon>
        <taxon>Actinomycetes</taxon>
        <taxon>Pseudonocardiales</taxon>
        <taxon>Pseudonocardiaceae</taxon>
        <taxon>Saccharopolyspora</taxon>
    </lineage>
</organism>
<dbReference type="CDD" id="cd06170">
    <property type="entry name" value="LuxR_C_like"/>
    <property type="match status" value="1"/>
</dbReference>
<accession>A0ABN3V9E1</accession>
<dbReference type="PROSITE" id="PS50043">
    <property type="entry name" value="HTH_LUXR_2"/>
    <property type="match status" value="1"/>
</dbReference>
<gene>
    <name evidence="5" type="ORF">GCM10010470_18970</name>
</gene>